<evidence type="ECO:0000313" key="6">
    <source>
        <dbReference type="EMBL" id="GLW70838.1"/>
    </source>
</evidence>
<dbReference type="SUPFAM" id="SSF46785">
    <property type="entry name" value="Winged helix' DNA-binding domain"/>
    <property type="match status" value="1"/>
</dbReference>
<gene>
    <name evidence="6" type="ORF">Kpho02_31370</name>
</gene>
<dbReference type="Proteomes" id="UP001165041">
    <property type="component" value="Unassembled WGS sequence"/>
</dbReference>
<evidence type="ECO:0000256" key="1">
    <source>
        <dbReference type="ARBA" id="ARBA00023015"/>
    </source>
</evidence>
<dbReference type="PANTHER" id="PTHR43537">
    <property type="entry name" value="TRANSCRIPTIONAL REGULATOR, GNTR FAMILY"/>
    <property type="match status" value="1"/>
</dbReference>
<dbReference type="PRINTS" id="PR00035">
    <property type="entry name" value="HTHGNTR"/>
</dbReference>
<dbReference type="GO" id="GO:0003677">
    <property type="term" value="F:DNA binding"/>
    <property type="evidence" value="ECO:0007669"/>
    <property type="project" value="UniProtKB-KW"/>
</dbReference>
<evidence type="ECO:0000256" key="4">
    <source>
        <dbReference type="SAM" id="MobiDB-lite"/>
    </source>
</evidence>
<dbReference type="GO" id="GO:0003700">
    <property type="term" value="F:DNA-binding transcription factor activity"/>
    <property type="evidence" value="ECO:0007669"/>
    <property type="project" value="InterPro"/>
</dbReference>
<evidence type="ECO:0000256" key="3">
    <source>
        <dbReference type="ARBA" id="ARBA00023163"/>
    </source>
</evidence>
<dbReference type="SUPFAM" id="SSF48008">
    <property type="entry name" value="GntR ligand-binding domain-like"/>
    <property type="match status" value="1"/>
</dbReference>
<sequence>MTTAAGSRFGNGAQGRADPPTWAFRPGPGPARPSVVDRIKGYILQSRLKPGDALPSENELCELLGAGRSTVREAIKVLDALDIVEVRHGHGTFVGRLGLSALVESLSFRGLLSPDDDFRVLADLVDVRELFERAMAGRIIDALLPVHLEQLAELVGEMEDRLRSGRDIVAADRSFHALLLQPLANELVAQLSSACWEVHAVVAPHLNIVTAQDEADTVEAHRAMVEALRTGDARRFTEAVRRHYVPVRRRIAAARAEAAARVRVRPSGRQTSDV</sequence>
<dbReference type="SMART" id="SM00345">
    <property type="entry name" value="HTH_GNTR"/>
    <property type="match status" value="1"/>
</dbReference>
<keyword evidence="3" id="KW-0804">Transcription</keyword>
<organism evidence="6 7">
    <name type="scientific">Kitasatospora phosalacinea</name>
    <dbReference type="NCBI Taxonomy" id="2065"/>
    <lineage>
        <taxon>Bacteria</taxon>
        <taxon>Bacillati</taxon>
        <taxon>Actinomycetota</taxon>
        <taxon>Actinomycetes</taxon>
        <taxon>Kitasatosporales</taxon>
        <taxon>Streptomycetaceae</taxon>
        <taxon>Kitasatospora</taxon>
    </lineage>
</organism>
<dbReference type="InterPro" id="IPR000524">
    <property type="entry name" value="Tscrpt_reg_HTH_GntR"/>
</dbReference>
<dbReference type="Gene3D" id="1.10.10.10">
    <property type="entry name" value="Winged helix-like DNA-binding domain superfamily/Winged helix DNA-binding domain"/>
    <property type="match status" value="1"/>
</dbReference>
<evidence type="ECO:0000313" key="7">
    <source>
        <dbReference type="Proteomes" id="UP001165041"/>
    </source>
</evidence>
<dbReference type="InterPro" id="IPR008920">
    <property type="entry name" value="TF_FadR/GntR_C"/>
</dbReference>
<reference evidence="6" key="1">
    <citation type="submission" date="2023-02" db="EMBL/GenBank/DDBJ databases">
        <title>Kitasatospora phosalacinea NBRC 14627.</title>
        <authorList>
            <person name="Ichikawa N."/>
            <person name="Sato H."/>
            <person name="Tonouchi N."/>
        </authorList>
    </citation>
    <scope>NUCLEOTIDE SEQUENCE</scope>
    <source>
        <strain evidence="6">NBRC 14627</strain>
    </source>
</reference>
<evidence type="ECO:0000259" key="5">
    <source>
        <dbReference type="PROSITE" id="PS50949"/>
    </source>
</evidence>
<name>A0A9W6Q9G7_9ACTN</name>
<protein>
    <submittedName>
        <fullName evidence="6">Transcriptional regulator</fullName>
    </submittedName>
</protein>
<dbReference type="PANTHER" id="PTHR43537:SF5">
    <property type="entry name" value="UXU OPERON TRANSCRIPTIONAL REGULATOR"/>
    <property type="match status" value="1"/>
</dbReference>
<feature type="domain" description="HTH gntR-type" evidence="5">
    <location>
        <begin position="29"/>
        <end position="97"/>
    </location>
</feature>
<keyword evidence="2" id="KW-0238">DNA-binding</keyword>
<dbReference type="SMART" id="SM00895">
    <property type="entry name" value="FCD"/>
    <property type="match status" value="1"/>
</dbReference>
<comment type="caution">
    <text evidence="6">The sequence shown here is derived from an EMBL/GenBank/DDBJ whole genome shotgun (WGS) entry which is preliminary data.</text>
</comment>
<dbReference type="InterPro" id="IPR011711">
    <property type="entry name" value="GntR_C"/>
</dbReference>
<dbReference type="Pfam" id="PF07729">
    <property type="entry name" value="FCD"/>
    <property type="match status" value="1"/>
</dbReference>
<dbReference type="Pfam" id="PF00392">
    <property type="entry name" value="GntR"/>
    <property type="match status" value="1"/>
</dbReference>
<accession>A0A9W6Q9G7</accession>
<dbReference type="InterPro" id="IPR036388">
    <property type="entry name" value="WH-like_DNA-bd_sf"/>
</dbReference>
<dbReference type="PROSITE" id="PS50949">
    <property type="entry name" value="HTH_GNTR"/>
    <property type="match status" value="1"/>
</dbReference>
<feature type="region of interest" description="Disordered" evidence="4">
    <location>
        <begin position="1"/>
        <end position="30"/>
    </location>
</feature>
<keyword evidence="1" id="KW-0805">Transcription regulation</keyword>
<dbReference type="Gene3D" id="1.20.120.530">
    <property type="entry name" value="GntR ligand-binding domain-like"/>
    <property type="match status" value="1"/>
</dbReference>
<proteinExistence type="predicted"/>
<dbReference type="AlphaFoldDB" id="A0A9W6Q9G7"/>
<dbReference type="CDD" id="cd07377">
    <property type="entry name" value="WHTH_GntR"/>
    <property type="match status" value="1"/>
</dbReference>
<evidence type="ECO:0000256" key="2">
    <source>
        <dbReference type="ARBA" id="ARBA00023125"/>
    </source>
</evidence>
<dbReference type="InterPro" id="IPR036390">
    <property type="entry name" value="WH_DNA-bd_sf"/>
</dbReference>
<dbReference type="EMBL" id="BSSA01000009">
    <property type="protein sequence ID" value="GLW70838.1"/>
    <property type="molecule type" value="Genomic_DNA"/>
</dbReference>
<dbReference type="RefSeq" id="WP_285736651.1">
    <property type="nucleotide sequence ID" value="NZ_BSSA01000009.1"/>
</dbReference>